<dbReference type="EMBL" id="CAJOBI010071968">
    <property type="protein sequence ID" value="CAF4461882.1"/>
    <property type="molecule type" value="Genomic_DNA"/>
</dbReference>
<gene>
    <name evidence="1" type="ORF">SMN809_LOCUS33206</name>
</gene>
<dbReference type="Proteomes" id="UP000676336">
    <property type="component" value="Unassembled WGS sequence"/>
</dbReference>
<dbReference type="AlphaFoldDB" id="A0A8S2WU82"/>
<evidence type="ECO:0000313" key="2">
    <source>
        <dbReference type="Proteomes" id="UP000676336"/>
    </source>
</evidence>
<feature type="non-terminal residue" evidence="1">
    <location>
        <position position="1"/>
    </location>
</feature>
<feature type="non-terminal residue" evidence="1">
    <location>
        <position position="64"/>
    </location>
</feature>
<name>A0A8S2WU82_9BILA</name>
<accession>A0A8S2WU82</accession>
<organism evidence="1 2">
    <name type="scientific">Rotaria magnacalcarata</name>
    <dbReference type="NCBI Taxonomy" id="392030"/>
    <lineage>
        <taxon>Eukaryota</taxon>
        <taxon>Metazoa</taxon>
        <taxon>Spiralia</taxon>
        <taxon>Gnathifera</taxon>
        <taxon>Rotifera</taxon>
        <taxon>Eurotatoria</taxon>
        <taxon>Bdelloidea</taxon>
        <taxon>Philodinida</taxon>
        <taxon>Philodinidae</taxon>
        <taxon>Rotaria</taxon>
    </lineage>
</organism>
<sequence length="64" mass="6856">ADLAHSKGVLKVAAADSKLNEETRKWVAGYQAAMGVPDEVLDLADKYKPNVEDGTVPYHSKSGL</sequence>
<comment type="caution">
    <text evidence="1">The sequence shown here is derived from an EMBL/GenBank/DDBJ whole genome shotgun (WGS) entry which is preliminary data.</text>
</comment>
<reference evidence="1" key="1">
    <citation type="submission" date="2021-02" db="EMBL/GenBank/DDBJ databases">
        <authorList>
            <person name="Nowell W R."/>
        </authorList>
    </citation>
    <scope>NUCLEOTIDE SEQUENCE</scope>
</reference>
<protein>
    <submittedName>
        <fullName evidence="1">Uncharacterized protein</fullName>
    </submittedName>
</protein>
<evidence type="ECO:0000313" key="1">
    <source>
        <dbReference type="EMBL" id="CAF4461882.1"/>
    </source>
</evidence>
<proteinExistence type="predicted"/>